<keyword evidence="6" id="KW-0227">DNA damage</keyword>
<dbReference type="SMART" id="SM00479">
    <property type="entry name" value="EXOIII"/>
    <property type="match status" value="1"/>
</dbReference>
<dbReference type="AlphaFoldDB" id="A0A094Z1H8"/>
<dbReference type="CDD" id="cd06138">
    <property type="entry name" value="ExoI_N"/>
    <property type="match status" value="1"/>
</dbReference>
<dbReference type="InterPro" id="IPR038649">
    <property type="entry name" value="EXOI_SH3_sf"/>
</dbReference>
<dbReference type="GO" id="GO:0006281">
    <property type="term" value="P:DNA repair"/>
    <property type="evidence" value="ECO:0007669"/>
    <property type="project" value="UniProtKB-KW"/>
</dbReference>
<evidence type="ECO:0000256" key="15">
    <source>
        <dbReference type="PIRSR" id="PIRSR000977-2"/>
    </source>
</evidence>
<evidence type="ECO:0000256" key="2">
    <source>
        <dbReference type="ARBA" id="ARBA00012108"/>
    </source>
</evidence>
<protein>
    <recommendedName>
        <fullName evidence="3">Exodeoxyribonuclease I</fullName>
        <ecNumber evidence="2">3.1.11.1</ecNumber>
    </recommendedName>
    <alternativeName>
        <fullName evidence="12">DNA deoxyribophosphodiesterase</fullName>
    </alternativeName>
</protein>
<proteinExistence type="predicted"/>
<evidence type="ECO:0000256" key="1">
    <source>
        <dbReference type="ARBA" id="ARBA00000563"/>
    </source>
</evidence>
<feature type="binding site" evidence="15">
    <location>
        <position position="8"/>
    </location>
    <ligand>
        <name>Mg(2+)</name>
        <dbReference type="ChEBI" id="CHEBI:18420"/>
        <label>1</label>
    </ligand>
</feature>
<dbReference type="Gene3D" id="1.20.1280.70">
    <property type="entry name" value="Exonuclease ExoI, domain 3"/>
    <property type="match status" value="1"/>
</dbReference>
<feature type="binding site" evidence="14">
    <location>
        <position position="10"/>
    </location>
    <ligand>
        <name>substrate</name>
    </ligand>
</feature>
<feature type="domain" description="ExoI C-terminal" evidence="17">
    <location>
        <begin position="351"/>
        <end position="467"/>
    </location>
</feature>
<dbReference type="Gene3D" id="3.30.1520.20">
    <property type="entry name" value="Exonuclease ExoI, domain 2"/>
    <property type="match status" value="1"/>
</dbReference>
<dbReference type="Proteomes" id="UP000033731">
    <property type="component" value="Unassembled WGS sequence"/>
</dbReference>
<dbReference type="PANTHER" id="PTHR11046">
    <property type="entry name" value="OLIGORIBONUCLEASE, MITOCHONDRIAL"/>
    <property type="match status" value="1"/>
</dbReference>
<dbReference type="InterPro" id="IPR023607">
    <property type="entry name" value="Exodeoxyribonuclease_I"/>
</dbReference>
<dbReference type="EC" id="3.1.11.1" evidence="2"/>
<feature type="domain" description="ExoI SH3-like" evidence="16">
    <location>
        <begin position="195"/>
        <end position="348"/>
    </location>
</feature>
<feature type="binding site" evidence="15">
    <location>
        <position position="179"/>
    </location>
    <ligand>
        <name>Mg(2+)</name>
        <dbReference type="ChEBI" id="CHEBI:18420"/>
        <label>2</label>
    </ligand>
</feature>
<evidence type="ECO:0000256" key="9">
    <source>
        <dbReference type="ARBA" id="ARBA00022842"/>
    </source>
</evidence>
<evidence type="ECO:0000256" key="12">
    <source>
        <dbReference type="ARBA" id="ARBA00031220"/>
    </source>
</evidence>
<sequence>MNHFVIYDYETFGLDVARDRPAQFAGIRIDHQLETIKSKEVFFCKPSDDYLVDPESVLMTGITPQKALRDGVVEREFAQRVYQFFCKPNTCIFGYNNIRFDDKYSQNIFYRNFYDPYGWSWKNGNSRWDLINVMRAIYAFSPDGIQWPHRDDGFPSFKLQDLALANGIEYVNAHDAEQDVYATLALAQLVRREKPKLFNYLYNSRDKTHLKSLIDIRNLTPLVHVSSMFGAAQANTALIAPIAWNPRNANEMIACNLSGDMQVLQDLDSIELGTRLFTRHDQLNGLSPVPLKSVRINQCPVLFPIGFFHSKKFERLGIDDKRCVDNLKLLRQQVDLHEKVIAIYDKPFVSLSEDVDSRLYDGFLGDEDCTMRDCIPLTEPEKLSTLNFQFIDQRLPELFFRYRARNFPHTLDSKEKQDWLEHRKAIFTRSRIEEYENKLHTLLAAYKGNEREERLVQLLFDYLQLIVPKVYA</sequence>
<evidence type="ECO:0000256" key="13">
    <source>
        <dbReference type="ARBA" id="ARBA00046792"/>
    </source>
</evidence>
<dbReference type="GO" id="GO:0003677">
    <property type="term" value="F:DNA binding"/>
    <property type="evidence" value="ECO:0007669"/>
    <property type="project" value="UniProtKB-KW"/>
</dbReference>
<dbReference type="SUPFAM" id="SSF53098">
    <property type="entry name" value="Ribonuclease H-like"/>
    <property type="match status" value="1"/>
</dbReference>
<dbReference type="InterPro" id="IPR013620">
    <property type="entry name" value="Exonuc_1_SH3"/>
</dbReference>
<evidence type="ECO:0000256" key="10">
    <source>
        <dbReference type="ARBA" id="ARBA00023125"/>
    </source>
</evidence>
<keyword evidence="11" id="KW-0234">DNA repair</keyword>
<dbReference type="GO" id="GO:0008310">
    <property type="term" value="F:single-stranded DNA 3'-5' DNA exonuclease activity"/>
    <property type="evidence" value="ECO:0007669"/>
    <property type="project" value="UniProtKB-EC"/>
</dbReference>
<evidence type="ECO:0000256" key="14">
    <source>
        <dbReference type="PIRSR" id="PIRSR000977-1"/>
    </source>
</evidence>
<gene>
    <name evidence="18" type="ORF">DJ66_1026</name>
</gene>
<dbReference type="PIRSF" id="PIRSF000977">
    <property type="entry name" value="Exodeoxyribonuclease_I"/>
    <property type="match status" value="1"/>
</dbReference>
<keyword evidence="5 15" id="KW-0479">Metal-binding</keyword>
<reference evidence="18 19" key="1">
    <citation type="journal article" date="2015" name="Phytopathology">
        <title>Genomes of Candidatus Liberibacter solanacearum haplotype A from New Zealand and the USA suggest significant genome plasticity in the species.</title>
        <authorList>
            <person name="Thompson S.M."/>
            <person name="Johnson C.P."/>
            <person name="Lu A.Y."/>
            <person name="Frampton R.A."/>
            <person name="Sullivan K.L."/>
            <person name="Fiers M.W."/>
            <person name="Crowhurst R.N."/>
            <person name="Pitman A.R."/>
            <person name="Scott I."/>
            <person name="Gudmestad N.C."/>
            <person name="Smith G.R."/>
        </authorList>
    </citation>
    <scope>NUCLEOTIDE SEQUENCE [LARGE SCALE GENOMIC DNA]</scope>
    <source>
        <strain evidence="18 19">LsoNZ1</strain>
    </source>
</reference>
<dbReference type="Gene3D" id="3.30.420.10">
    <property type="entry name" value="Ribonuclease H-like superfamily/Ribonuclease H"/>
    <property type="match status" value="1"/>
</dbReference>
<comment type="cofactor">
    <cofactor evidence="15">
        <name>Mg(2+)</name>
        <dbReference type="ChEBI" id="CHEBI:18420"/>
    </cofactor>
    <text evidence="15">Binds 2 Mg(2+) ions per monomer.</text>
</comment>
<evidence type="ECO:0000256" key="7">
    <source>
        <dbReference type="ARBA" id="ARBA00022801"/>
    </source>
</evidence>
<dbReference type="EMBL" id="JMTK01000002">
    <property type="protein sequence ID" value="KJZ82281.1"/>
    <property type="molecule type" value="Genomic_DNA"/>
</dbReference>
<dbReference type="Pfam" id="PF26016">
    <property type="entry name" value="ExoI_C"/>
    <property type="match status" value="1"/>
</dbReference>
<name>A0A094Z1H8_9HYPH</name>
<dbReference type="Gene3D" id="1.10.287.1240">
    <property type="match status" value="1"/>
</dbReference>
<dbReference type="Pfam" id="PF00929">
    <property type="entry name" value="RNase_T"/>
    <property type="match status" value="1"/>
</dbReference>
<feature type="binding site" evidence="14">
    <location>
        <position position="158"/>
    </location>
    <ligand>
        <name>substrate</name>
    </ligand>
</feature>
<dbReference type="GO" id="GO:0000175">
    <property type="term" value="F:3'-5'-RNA exonuclease activity"/>
    <property type="evidence" value="ECO:0007669"/>
    <property type="project" value="InterPro"/>
</dbReference>
<accession>A0A094Z1H8</accession>
<dbReference type="PATRIC" id="fig|556287.8.peg.1032"/>
<keyword evidence="10" id="KW-0238">DNA-binding</keyword>
<feature type="binding site" evidence="15">
    <location>
        <position position="10"/>
    </location>
    <ligand>
        <name>Mg(2+)</name>
        <dbReference type="ChEBI" id="CHEBI:18420"/>
        <label>2</label>
    </ligand>
</feature>
<evidence type="ECO:0000259" key="17">
    <source>
        <dbReference type="PROSITE" id="PS51785"/>
    </source>
</evidence>
<dbReference type="InterPro" id="IPR036397">
    <property type="entry name" value="RNaseH_sf"/>
</dbReference>
<evidence type="ECO:0000313" key="18">
    <source>
        <dbReference type="EMBL" id="KJZ82281.1"/>
    </source>
</evidence>
<comment type="caution">
    <text evidence="18">The sequence shown here is derived from an EMBL/GenBank/DDBJ whole genome shotgun (WGS) entry which is preliminary data.</text>
</comment>
<dbReference type="FunFam" id="3.30.420.10:FF:000033">
    <property type="entry name" value="Exodeoxyribonuclease I"/>
    <property type="match status" value="1"/>
</dbReference>
<dbReference type="InterPro" id="IPR012337">
    <property type="entry name" value="RNaseH-like_sf"/>
</dbReference>
<keyword evidence="19" id="KW-1185">Reference proteome</keyword>
<dbReference type="InterPro" id="IPR058561">
    <property type="entry name" value="Exonuc_1_C"/>
</dbReference>
<dbReference type="InterPro" id="IPR013520">
    <property type="entry name" value="Ribonucl_H"/>
</dbReference>
<dbReference type="Pfam" id="PF08411">
    <property type="entry name" value="ExoI_SH3"/>
    <property type="match status" value="1"/>
</dbReference>
<keyword evidence="9 15" id="KW-0460">Magnesium</keyword>
<comment type="subunit">
    <text evidence="13">Monomer. Interacts with ssb (via C-terminus); this interaction stimulates the exonuclease activity by recruiting the enzyme to its substrate.</text>
</comment>
<dbReference type="RefSeq" id="WP_034442154.1">
    <property type="nucleotide sequence ID" value="NZ_JMTK01000002.1"/>
</dbReference>
<evidence type="ECO:0000313" key="19">
    <source>
        <dbReference type="Proteomes" id="UP000033731"/>
    </source>
</evidence>
<evidence type="ECO:0000259" key="16">
    <source>
        <dbReference type="PROSITE" id="PS51784"/>
    </source>
</evidence>
<keyword evidence="8" id="KW-0269">Exonuclease</keyword>
<dbReference type="PROSITE" id="PS51785">
    <property type="entry name" value="EXOI_C"/>
    <property type="match status" value="1"/>
</dbReference>
<dbReference type="PROSITE" id="PS51784">
    <property type="entry name" value="EXOI_SH3"/>
    <property type="match status" value="1"/>
</dbReference>
<evidence type="ECO:0000256" key="3">
    <source>
        <dbReference type="ARBA" id="ARBA00019900"/>
    </source>
</evidence>
<comment type="catalytic activity">
    <reaction evidence="1">
        <text>Exonucleolytic cleavage in the 3'- to 5'-direction to yield nucleoside 5'-phosphates.</text>
        <dbReference type="EC" id="3.1.11.1"/>
    </reaction>
</comment>
<evidence type="ECO:0000256" key="6">
    <source>
        <dbReference type="ARBA" id="ARBA00022763"/>
    </source>
</evidence>
<dbReference type="InterPro" id="IPR022894">
    <property type="entry name" value="Oligoribonuclease"/>
</dbReference>
<dbReference type="GO" id="GO:0046872">
    <property type="term" value="F:metal ion binding"/>
    <property type="evidence" value="ECO:0007669"/>
    <property type="project" value="UniProtKB-KW"/>
</dbReference>
<organism evidence="18 19">
    <name type="scientific">Candidatus Liberibacter solanacearum</name>
    <dbReference type="NCBI Taxonomy" id="556287"/>
    <lineage>
        <taxon>Bacteria</taxon>
        <taxon>Pseudomonadati</taxon>
        <taxon>Pseudomonadota</taxon>
        <taxon>Alphaproteobacteria</taxon>
        <taxon>Hyphomicrobiales</taxon>
        <taxon>Rhizobiaceae</taxon>
        <taxon>Liberibacter</taxon>
    </lineage>
</organism>
<keyword evidence="4" id="KW-0540">Nuclease</keyword>
<evidence type="ECO:0000256" key="4">
    <source>
        <dbReference type="ARBA" id="ARBA00022722"/>
    </source>
</evidence>
<dbReference type="NCBIfam" id="NF008746">
    <property type="entry name" value="PRK11779.1"/>
    <property type="match status" value="1"/>
</dbReference>
<evidence type="ECO:0000256" key="11">
    <source>
        <dbReference type="ARBA" id="ARBA00023204"/>
    </source>
</evidence>
<keyword evidence="7 18" id="KW-0378">Hydrolase</keyword>
<evidence type="ECO:0000256" key="8">
    <source>
        <dbReference type="ARBA" id="ARBA00022839"/>
    </source>
</evidence>
<dbReference type="PANTHER" id="PTHR11046:SF11">
    <property type="entry name" value="EXODEOXYRIBONUCLEASE I"/>
    <property type="match status" value="1"/>
</dbReference>
<evidence type="ECO:0000256" key="5">
    <source>
        <dbReference type="ARBA" id="ARBA00022723"/>
    </source>
</evidence>
<dbReference type="InterPro" id="IPR034747">
    <property type="entry name" value="EXOI_SH3"/>
</dbReference>